<name>A0A2U3L6J3_9BACT</name>
<evidence type="ECO:0000313" key="2">
    <source>
        <dbReference type="Proteomes" id="UP000238701"/>
    </source>
</evidence>
<gene>
    <name evidence="1" type="ORF">SBA1_750014</name>
</gene>
<dbReference type="AlphaFoldDB" id="A0A2U3L6J3"/>
<accession>A0A2U3L6J3</accession>
<evidence type="ECO:0000313" key="1">
    <source>
        <dbReference type="EMBL" id="SPF47555.1"/>
    </source>
</evidence>
<protein>
    <submittedName>
        <fullName evidence="1">Uncharacterized protein</fullName>
    </submittedName>
</protein>
<dbReference type="Proteomes" id="UP000238701">
    <property type="component" value="Unassembled WGS sequence"/>
</dbReference>
<proteinExistence type="predicted"/>
<reference evidence="2" key="1">
    <citation type="submission" date="2018-02" db="EMBL/GenBank/DDBJ databases">
        <authorList>
            <person name="Hausmann B."/>
        </authorList>
    </citation>
    <scope>NUCLEOTIDE SEQUENCE [LARGE SCALE GENOMIC DNA]</scope>
    <source>
        <strain evidence="2">Peat soil MAG SbA1</strain>
    </source>
</reference>
<organism evidence="1 2">
    <name type="scientific">Candidatus Sulfotelmatobacter kueseliae</name>
    <dbReference type="NCBI Taxonomy" id="2042962"/>
    <lineage>
        <taxon>Bacteria</taxon>
        <taxon>Pseudomonadati</taxon>
        <taxon>Acidobacteriota</taxon>
        <taxon>Terriglobia</taxon>
        <taxon>Terriglobales</taxon>
        <taxon>Candidatus Korobacteraceae</taxon>
        <taxon>Candidatus Sulfotelmatobacter</taxon>
    </lineage>
</organism>
<sequence length="56" mass="6161">MTREDFAKLNEAEAKAYLLAELKSIVAAETAANKELQDQVGVLLPNITEGLLKIFK</sequence>
<dbReference type="EMBL" id="OMOD01000172">
    <property type="protein sequence ID" value="SPF47555.1"/>
    <property type="molecule type" value="Genomic_DNA"/>
</dbReference>